<feature type="transmembrane region" description="Helical" evidence="1">
    <location>
        <begin position="118"/>
        <end position="138"/>
    </location>
</feature>
<gene>
    <name evidence="3" type="primary">LOC113509798</name>
</gene>
<accession>A0ABM3MV50</accession>
<evidence type="ECO:0000313" key="2">
    <source>
        <dbReference type="Proteomes" id="UP001652740"/>
    </source>
</evidence>
<keyword evidence="1" id="KW-1133">Transmembrane helix</keyword>
<evidence type="ECO:0000313" key="3">
    <source>
        <dbReference type="RefSeq" id="XP_052755238.1"/>
    </source>
</evidence>
<organism evidence="2 3">
    <name type="scientific">Galleria mellonella</name>
    <name type="common">Greater wax moth</name>
    <dbReference type="NCBI Taxonomy" id="7137"/>
    <lineage>
        <taxon>Eukaryota</taxon>
        <taxon>Metazoa</taxon>
        <taxon>Ecdysozoa</taxon>
        <taxon>Arthropoda</taxon>
        <taxon>Hexapoda</taxon>
        <taxon>Insecta</taxon>
        <taxon>Pterygota</taxon>
        <taxon>Neoptera</taxon>
        <taxon>Endopterygota</taxon>
        <taxon>Lepidoptera</taxon>
        <taxon>Glossata</taxon>
        <taxon>Ditrysia</taxon>
        <taxon>Pyraloidea</taxon>
        <taxon>Pyralidae</taxon>
        <taxon>Galleriinae</taxon>
        <taxon>Galleria</taxon>
    </lineage>
</organism>
<dbReference type="Proteomes" id="UP001652740">
    <property type="component" value="Unplaced"/>
</dbReference>
<keyword evidence="1" id="KW-0472">Membrane</keyword>
<proteinExistence type="predicted"/>
<name>A0ABM3MV50_GALME</name>
<reference evidence="3" key="1">
    <citation type="submission" date="2025-08" db="UniProtKB">
        <authorList>
            <consortium name="RefSeq"/>
        </authorList>
    </citation>
    <scope>IDENTIFICATION</scope>
    <source>
        <tissue evidence="3">Whole larvae</tissue>
    </source>
</reference>
<feature type="transmembrane region" description="Helical" evidence="1">
    <location>
        <begin position="150"/>
        <end position="174"/>
    </location>
</feature>
<protein>
    <submittedName>
        <fullName evidence="3">Uncharacterized protein LOC113509798</fullName>
    </submittedName>
</protein>
<sequence length="292" mass="33376">MAFLTFKSRIGTVYEDVTTDVLGKIGVWKWIVVLVYTILMIPSIFNQYEDMFLIRPADQLNCIPSARWTPQSPQWLLYNSKIPIAEKILFTAAKRNVIKLCSDFKIRPVNHRKILRNFLSSIALAFRLVGHALILNITPRYFATKIRATILLSLTNYLAAGQLGAMISYLLIVFQPINDATIVAIEVAVTLTLASLRFIFLDVDGRELPDVLEDMDYFSELSKPLRWASQRNNSPTNEEVEIRVYSFGSTGHGLSQGYSEERIPAQRIGFTRIWPVLIYNFNRIFRRGTTCS</sequence>
<feature type="transmembrane region" description="Helical" evidence="1">
    <location>
        <begin position="180"/>
        <end position="200"/>
    </location>
</feature>
<dbReference type="RefSeq" id="XP_052755238.1">
    <property type="nucleotide sequence ID" value="XM_052899278.1"/>
</dbReference>
<keyword evidence="1" id="KW-0812">Transmembrane</keyword>
<feature type="transmembrane region" description="Helical" evidence="1">
    <location>
        <begin position="27"/>
        <end position="45"/>
    </location>
</feature>
<dbReference type="GeneID" id="113509798"/>
<keyword evidence="2" id="KW-1185">Reference proteome</keyword>
<evidence type="ECO:0000256" key="1">
    <source>
        <dbReference type="SAM" id="Phobius"/>
    </source>
</evidence>